<keyword evidence="2" id="KW-0805">Transcription regulation</keyword>
<dbReference type="PANTHER" id="PTHR30346">
    <property type="entry name" value="TRANSCRIPTIONAL DUAL REGULATOR HCAR-RELATED"/>
    <property type="match status" value="1"/>
</dbReference>
<evidence type="ECO:0000313" key="7">
    <source>
        <dbReference type="Proteomes" id="UP000241201"/>
    </source>
</evidence>
<dbReference type="GO" id="GO:0032993">
    <property type="term" value="C:protein-DNA complex"/>
    <property type="evidence" value="ECO:0007669"/>
    <property type="project" value="TreeGrafter"/>
</dbReference>
<keyword evidence="3" id="KW-0238">DNA-binding</keyword>
<reference evidence="7" key="1">
    <citation type="submission" date="2018-03" db="EMBL/GenBank/DDBJ databases">
        <title>Lachnoclostridium SNUG30370 gen.nov., sp.nov., isolated from human faeces.</title>
        <authorList>
            <person name="Seo B."/>
            <person name="Jeon K."/>
            <person name="Ko G."/>
        </authorList>
    </citation>
    <scope>NUCLEOTIDE SEQUENCE [LARGE SCALE GENOMIC DNA]</scope>
    <source>
        <strain evidence="7">SNUG30370</strain>
    </source>
</reference>
<dbReference type="PRINTS" id="PR00039">
    <property type="entry name" value="HTHLYSR"/>
</dbReference>
<evidence type="ECO:0000313" key="6">
    <source>
        <dbReference type="EMBL" id="PST39753.1"/>
    </source>
</evidence>
<dbReference type="SUPFAM" id="SSF46785">
    <property type="entry name" value="Winged helix' DNA-binding domain"/>
    <property type="match status" value="1"/>
</dbReference>
<evidence type="ECO:0000259" key="5">
    <source>
        <dbReference type="PROSITE" id="PS50931"/>
    </source>
</evidence>
<dbReference type="InterPro" id="IPR000847">
    <property type="entry name" value="LysR_HTH_N"/>
</dbReference>
<dbReference type="GO" id="GO:0003700">
    <property type="term" value="F:DNA-binding transcription factor activity"/>
    <property type="evidence" value="ECO:0007669"/>
    <property type="project" value="InterPro"/>
</dbReference>
<protein>
    <submittedName>
        <fullName evidence="6">LysR family transcriptional regulator</fullName>
    </submittedName>
</protein>
<dbReference type="PANTHER" id="PTHR30346:SF28">
    <property type="entry name" value="HTH-TYPE TRANSCRIPTIONAL REGULATOR CYNR"/>
    <property type="match status" value="1"/>
</dbReference>
<dbReference type="SUPFAM" id="SSF53850">
    <property type="entry name" value="Periplasmic binding protein-like II"/>
    <property type="match status" value="1"/>
</dbReference>
<gene>
    <name evidence="6" type="ORF">C7U55_08770</name>
</gene>
<dbReference type="InterPro" id="IPR036390">
    <property type="entry name" value="WH_DNA-bd_sf"/>
</dbReference>
<dbReference type="EMBL" id="PYLP01000011">
    <property type="protein sequence ID" value="PST39753.1"/>
    <property type="molecule type" value="Genomic_DNA"/>
</dbReference>
<sequence length="290" mass="33241">MIEFNQLEHLVSIAKNKTISKAAEELLISQPGLTRSMQRLEDDLGLSLFNRKKNKIELNENGKLAVEFAQNLLDGREEMIKELTKLSQNHISFGSCAPAPLWGVEYALLNNTESQIESTLVQDEKTLIEGLEKGDYSLIVLHHPLQDKKYISQEFLNESLYLSVPPAHPLAPFKEISFSDLNGQSVLLLTRIGFWNKVCQRMIPESHLLFQDDPSVFNELTKMSALPNFRSDITIQIEEAEDNRILIPITDNEAHVSYYAIYPKDKRNLFKSIIKQIKDIDWKKTKELSK</sequence>
<keyword evidence="7" id="KW-1185">Reference proteome</keyword>
<evidence type="ECO:0000256" key="3">
    <source>
        <dbReference type="ARBA" id="ARBA00023125"/>
    </source>
</evidence>
<comment type="similarity">
    <text evidence="1">Belongs to the LysR transcriptional regulatory family.</text>
</comment>
<dbReference type="AlphaFoldDB" id="A0A2T3FWY2"/>
<proteinExistence type="inferred from homology"/>
<evidence type="ECO:0000256" key="4">
    <source>
        <dbReference type="ARBA" id="ARBA00023163"/>
    </source>
</evidence>
<keyword evidence="4" id="KW-0804">Transcription</keyword>
<comment type="caution">
    <text evidence="6">The sequence shown here is derived from an EMBL/GenBank/DDBJ whole genome shotgun (WGS) entry which is preliminary data.</text>
</comment>
<dbReference type="Gene3D" id="3.40.190.290">
    <property type="match status" value="1"/>
</dbReference>
<organism evidence="6 7">
    <name type="scientific">Faecalibacillus faecis</name>
    <dbReference type="NCBI Taxonomy" id="1982628"/>
    <lineage>
        <taxon>Bacteria</taxon>
        <taxon>Bacillati</taxon>
        <taxon>Bacillota</taxon>
        <taxon>Erysipelotrichia</taxon>
        <taxon>Erysipelotrichales</taxon>
        <taxon>Coprobacillaceae</taxon>
        <taxon>Faecalibacillus</taxon>
    </lineage>
</organism>
<dbReference type="InterPro" id="IPR036388">
    <property type="entry name" value="WH-like_DNA-bd_sf"/>
</dbReference>
<evidence type="ECO:0000256" key="1">
    <source>
        <dbReference type="ARBA" id="ARBA00009437"/>
    </source>
</evidence>
<dbReference type="Gene3D" id="1.10.10.10">
    <property type="entry name" value="Winged helix-like DNA-binding domain superfamily/Winged helix DNA-binding domain"/>
    <property type="match status" value="1"/>
</dbReference>
<dbReference type="InterPro" id="IPR005119">
    <property type="entry name" value="LysR_subst-bd"/>
</dbReference>
<dbReference type="PROSITE" id="PS50931">
    <property type="entry name" value="HTH_LYSR"/>
    <property type="match status" value="1"/>
</dbReference>
<dbReference type="Pfam" id="PF00126">
    <property type="entry name" value="HTH_1"/>
    <property type="match status" value="1"/>
</dbReference>
<dbReference type="GO" id="GO:0003677">
    <property type="term" value="F:DNA binding"/>
    <property type="evidence" value="ECO:0007669"/>
    <property type="project" value="UniProtKB-KW"/>
</dbReference>
<accession>A0A2T3FWY2</accession>
<dbReference type="GeneID" id="77471180"/>
<name>A0A2T3FWY2_9FIRM</name>
<dbReference type="Proteomes" id="UP000241201">
    <property type="component" value="Unassembled WGS sequence"/>
</dbReference>
<feature type="domain" description="HTH lysR-type" evidence="5">
    <location>
        <begin position="2"/>
        <end position="59"/>
    </location>
</feature>
<evidence type="ECO:0000256" key="2">
    <source>
        <dbReference type="ARBA" id="ARBA00023015"/>
    </source>
</evidence>
<dbReference type="RefSeq" id="WP_106988245.1">
    <property type="nucleotide sequence ID" value="NZ_PYLP01000011.1"/>
</dbReference>
<dbReference type="Pfam" id="PF03466">
    <property type="entry name" value="LysR_substrate"/>
    <property type="match status" value="1"/>
</dbReference>